<proteinExistence type="predicted"/>
<organism evidence="2">
    <name type="scientific">marine sediment metagenome</name>
    <dbReference type="NCBI Taxonomy" id="412755"/>
    <lineage>
        <taxon>unclassified sequences</taxon>
        <taxon>metagenomes</taxon>
        <taxon>ecological metagenomes</taxon>
    </lineage>
</organism>
<feature type="compositionally biased region" description="Polar residues" evidence="1">
    <location>
        <begin position="1"/>
        <end position="20"/>
    </location>
</feature>
<accession>A0A0F9THB1</accession>
<evidence type="ECO:0000256" key="1">
    <source>
        <dbReference type="SAM" id="MobiDB-lite"/>
    </source>
</evidence>
<reference evidence="2" key="1">
    <citation type="journal article" date="2015" name="Nature">
        <title>Complex archaea that bridge the gap between prokaryotes and eukaryotes.</title>
        <authorList>
            <person name="Spang A."/>
            <person name="Saw J.H."/>
            <person name="Jorgensen S.L."/>
            <person name="Zaremba-Niedzwiedzka K."/>
            <person name="Martijn J."/>
            <person name="Lind A.E."/>
            <person name="van Eijk R."/>
            <person name="Schleper C."/>
            <person name="Guy L."/>
            <person name="Ettema T.J."/>
        </authorList>
    </citation>
    <scope>NUCLEOTIDE SEQUENCE</scope>
</reference>
<protein>
    <submittedName>
        <fullName evidence="2">Uncharacterized protein</fullName>
    </submittedName>
</protein>
<evidence type="ECO:0000313" key="2">
    <source>
        <dbReference type="EMBL" id="KKN74267.1"/>
    </source>
</evidence>
<dbReference type="AlphaFoldDB" id="A0A0F9THB1"/>
<feature type="region of interest" description="Disordered" evidence="1">
    <location>
        <begin position="1"/>
        <end position="21"/>
    </location>
</feature>
<comment type="caution">
    <text evidence="2">The sequence shown here is derived from an EMBL/GenBank/DDBJ whole genome shotgun (WGS) entry which is preliminary data.</text>
</comment>
<sequence>MGLTVHNLTPLSGLTVQDSTPLAPPVALSRGGLYCSGLRGVRCILFSVIY</sequence>
<name>A0A0F9THB1_9ZZZZ</name>
<gene>
    <name evidence="2" type="ORF">LCGC14_0392060</name>
</gene>
<dbReference type="EMBL" id="LAZR01000329">
    <property type="protein sequence ID" value="KKN74267.1"/>
    <property type="molecule type" value="Genomic_DNA"/>
</dbReference>